<organism evidence="1 2">
    <name type="scientific">Stieleria magnilauensis</name>
    <dbReference type="NCBI Taxonomy" id="2527963"/>
    <lineage>
        <taxon>Bacteria</taxon>
        <taxon>Pseudomonadati</taxon>
        <taxon>Planctomycetota</taxon>
        <taxon>Planctomycetia</taxon>
        <taxon>Pirellulales</taxon>
        <taxon>Pirellulaceae</taxon>
        <taxon>Stieleria</taxon>
    </lineage>
</organism>
<dbReference type="EMBL" id="CP036432">
    <property type="protein sequence ID" value="QDV87342.1"/>
    <property type="molecule type" value="Genomic_DNA"/>
</dbReference>
<reference evidence="1 2" key="1">
    <citation type="submission" date="2019-02" db="EMBL/GenBank/DDBJ databases">
        <title>Deep-cultivation of Planctomycetes and their phenomic and genomic characterization uncovers novel biology.</title>
        <authorList>
            <person name="Wiegand S."/>
            <person name="Jogler M."/>
            <person name="Boedeker C."/>
            <person name="Pinto D."/>
            <person name="Vollmers J."/>
            <person name="Rivas-Marin E."/>
            <person name="Kohn T."/>
            <person name="Peeters S.H."/>
            <person name="Heuer A."/>
            <person name="Rast P."/>
            <person name="Oberbeckmann S."/>
            <person name="Bunk B."/>
            <person name="Jeske O."/>
            <person name="Meyerdierks A."/>
            <person name="Storesund J.E."/>
            <person name="Kallscheuer N."/>
            <person name="Luecker S."/>
            <person name="Lage O.M."/>
            <person name="Pohl T."/>
            <person name="Merkel B.J."/>
            <person name="Hornburger P."/>
            <person name="Mueller R.-W."/>
            <person name="Bruemmer F."/>
            <person name="Labrenz M."/>
            <person name="Spormann A.M."/>
            <person name="Op den Camp H."/>
            <person name="Overmann J."/>
            <person name="Amann R."/>
            <person name="Jetten M.S.M."/>
            <person name="Mascher T."/>
            <person name="Medema M.H."/>
            <person name="Devos D.P."/>
            <person name="Kaster A.-K."/>
            <person name="Ovreas L."/>
            <person name="Rohde M."/>
            <person name="Galperin M.Y."/>
            <person name="Jogler C."/>
        </authorList>
    </citation>
    <scope>NUCLEOTIDE SEQUENCE [LARGE SCALE GENOMIC DNA]</scope>
    <source>
        <strain evidence="1 2">TBK1r</strain>
    </source>
</reference>
<evidence type="ECO:0000313" key="1">
    <source>
        <dbReference type="EMBL" id="QDV87342.1"/>
    </source>
</evidence>
<keyword evidence="2" id="KW-1185">Reference proteome</keyword>
<name>A0ABX5Y059_9BACT</name>
<gene>
    <name evidence="1" type="ORF">TBK1r_63720</name>
</gene>
<accession>A0ABX5Y059</accession>
<proteinExistence type="predicted"/>
<protein>
    <submittedName>
        <fullName evidence="1">Uncharacterized protein</fullName>
    </submittedName>
</protein>
<dbReference type="Proteomes" id="UP000318081">
    <property type="component" value="Chromosome"/>
</dbReference>
<dbReference type="RefSeq" id="WP_145218959.1">
    <property type="nucleotide sequence ID" value="NZ_CP036432.1"/>
</dbReference>
<sequence length="115" mass="13248">MTIICCQIQIDRLSFMTEKDITDICGKIEGSWPETISYESGNDDGRYVNLFATTSDRVMTWDRIRAQMIESKLPGGELRDAMIVTMTGDEGWDDYLLLHHFDRAEHLDTLEQRLG</sequence>
<evidence type="ECO:0000313" key="2">
    <source>
        <dbReference type="Proteomes" id="UP000318081"/>
    </source>
</evidence>